<protein>
    <submittedName>
        <fullName evidence="8">NUDIX hydrolase</fullName>
    </submittedName>
</protein>
<dbReference type="CDD" id="cd04685">
    <property type="entry name" value="NUDIX_Hydrolase"/>
    <property type="match status" value="1"/>
</dbReference>
<comment type="similarity">
    <text evidence="2 5">Belongs to the Nudix hydrolase family.</text>
</comment>
<dbReference type="RefSeq" id="WP_344126465.1">
    <property type="nucleotide sequence ID" value="NZ_BAAALT010000016.1"/>
</dbReference>
<accession>A0ABP4XTR7</accession>
<dbReference type="Pfam" id="PF00293">
    <property type="entry name" value="NUDIX"/>
    <property type="match status" value="1"/>
</dbReference>
<dbReference type="SUPFAM" id="SSF55811">
    <property type="entry name" value="Nudix"/>
    <property type="match status" value="1"/>
</dbReference>
<gene>
    <name evidence="8" type="ORF">GCM10009682_08680</name>
</gene>
<dbReference type="PRINTS" id="PR00502">
    <property type="entry name" value="NUDIXFAMILY"/>
</dbReference>
<keyword evidence="3 5" id="KW-0378">Hydrolase</keyword>
<dbReference type="GO" id="GO:0016787">
    <property type="term" value="F:hydrolase activity"/>
    <property type="evidence" value="ECO:0007669"/>
    <property type="project" value="UniProtKB-KW"/>
</dbReference>
<organism evidence="8 9">
    <name type="scientific">Luedemannella flava</name>
    <dbReference type="NCBI Taxonomy" id="349316"/>
    <lineage>
        <taxon>Bacteria</taxon>
        <taxon>Bacillati</taxon>
        <taxon>Actinomycetota</taxon>
        <taxon>Actinomycetes</taxon>
        <taxon>Micromonosporales</taxon>
        <taxon>Micromonosporaceae</taxon>
        <taxon>Luedemannella</taxon>
    </lineage>
</organism>
<evidence type="ECO:0000256" key="6">
    <source>
        <dbReference type="SAM" id="MobiDB-lite"/>
    </source>
</evidence>
<dbReference type="Gene3D" id="3.90.79.10">
    <property type="entry name" value="Nucleoside Triphosphate Pyrophosphohydrolase"/>
    <property type="match status" value="1"/>
</dbReference>
<name>A0ABP4XTR7_9ACTN</name>
<evidence type="ECO:0000313" key="9">
    <source>
        <dbReference type="Proteomes" id="UP001500218"/>
    </source>
</evidence>
<dbReference type="InterPro" id="IPR020084">
    <property type="entry name" value="NUDIX_hydrolase_CS"/>
</dbReference>
<comment type="cofactor">
    <cofactor evidence="1">
        <name>Mg(2+)</name>
        <dbReference type="ChEBI" id="CHEBI:18420"/>
    </cofactor>
</comment>
<evidence type="ECO:0000256" key="4">
    <source>
        <dbReference type="ARBA" id="ARBA00022842"/>
    </source>
</evidence>
<dbReference type="PANTHER" id="PTHR43046">
    <property type="entry name" value="GDP-MANNOSE MANNOSYL HYDROLASE"/>
    <property type="match status" value="1"/>
</dbReference>
<feature type="region of interest" description="Disordered" evidence="6">
    <location>
        <begin position="37"/>
        <end position="56"/>
    </location>
</feature>
<evidence type="ECO:0000256" key="5">
    <source>
        <dbReference type="RuleBase" id="RU003476"/>
    </source>
</evidence>
<dbReference type="PROSITE" id="PS00893">
    <property type="entry name" value="NUDIX_BOX"/>
    <property type="match status" value="1"/>
</dbReference>
<evidence type="ECO:0000256" key="1">
    <source>
        <dbReference type="ARBA" id="ARBA00001946"/>
    </source>
</evidence>
<evidence type="ECO:0000313" key="8">
    <source>
        <dbReference type="EMBL" id="GAA1788885.1"/>
    </source>
</evidence>
<comment type="caution">
    <text evidence="8">The sequence shown here is derived from an EMBL/GenBank/DDBJ whole genome shotgun (WGS) entry which is preliminary data.</text>
</comment>
<evidence type="ECO:0000256" key="3">
    <source>
        <dbReference type="ARBA" id="ARBA00022801"/>
    </source>
</evidence>
<dbReference type="InterPro" id="IPR020476">
    <property type="entry name" value="Nudix_hydrolase"/>
</dbReference>
<dbReference type="InterPro" id="IPR015797">
    <property type="entry name" value="NUDIX_hydrolase-like_dom_sf"/>
</dbReference>
<dbReference type="PANTHER" id="PTHR43046:SF12">
    <property type="entry name" value="GDP-MANNOSE MANNOSYL HYDROLASE"/>
    <property type="match status" value="1"/>
</dbReference>
<keyword evidence="4" id="KW-0460">Magnesium</keyword>
<evidence type="ECO:0000256" key="2">
    <source>
        <dbReference type="ARBA" id="ARBA00005582"/>
    </source>
</evidence>
<reference evidence="9" key="1">
    <citation type="journal article" date="2019" name="Int. J. Syst. Evol. Microbiol.">
        <title>The Global Catalogue of Microorganisms (GCM) 10K type strain sequencing project: providing services to taxonomists for standard genome sequencing and annotation.</title>
        <authorList>
            <consortium name="The Broad Institute Genomics Platform"/>
            <consortium name="The Broad Institute Genome Sequencing Center for Infectious Disease"/>
            <person name="Wu L."/>
            <person name="Ma J."/>
        </authorList>
    </citation>
    <scope>NUCLEOTIDE SEQUENCE [LARGE SCALE GENOMIC DNA]</scope>
    <source>
        <strain evidence="9">JCM 13250</strain>
    </source>
</reference>
<evidence type="ECO:0000259" key="7">
    <source>
        <dbReference type="PROSITE" id="PS51462"/>
    </source>
</evidence>
<dbReference type="Proteomes" id="UP001500218">
    <property type="component" value="Unassembled WGS sequence"/>
</dbReference>
<sequence length="159" mass="17026">MTEPDGNIPRQSARVVLLDDDGRVLLFRCLRDADDPAAGHQWRTPGGGVEPGESPAEAAARELREETGVAVAAADLGDVVAIATGYASVGWTSGVLRNDFFVLRRHAPTIDADADHRWWTVDELTATSETVDPLNLATLVTALAGAEPPAHPIRLPWSR</sequence>
<keyword evidence="9" id="KW-1185">Reference proteome</keyword>
<dbReference type="PROSITE" id="PS51462">
    <property type="entry name" value="NUDIX"/>
    <property type="match status" value="1"/>
</dbReference>
<dbReference type="InterPro" id="IPR000086">
    <property type="entry name" value="NUDIX_hydrolase_dom"/>
</dbReference>
<feature type="domain" description="Nudix hydrolase" evidence="7">
    <location>
        <begin position="9"/>
        <end position="143"/>
    </location>
</feature>
<dbReference type="EMBL" id="BAAALT010000016">
    <property type="protein sequence ID" value="GAA1788885.1"/>
    <property type="molecule type" value="Genomic_DNA"/>
</dbReference>
<proteinExistence type="inferred from homology"/>